<dbReference type="OrthoDB" id="1149219at2"/>
<dbReference type="GO" id="GO:0003677">
    <property type="term" value="F:DNA binding"/>
    <property type="evidence" value="ECO:0007669"/>
    <property type="project" value="InterPro"/>
</dbReference>
<name>A0A6N6MA24_9FLAO</name>
<dbReference type="InterPro" id="IPR004401">
    <property type="entry name" value="YbaB/EbfC"/>
</dbReference>
<reference evidence="2 3" key="1">
    <citation type="submission" date="2019-09" db="EMBL/GenBank/DDBJ databases">
        <title>Genomes of Cryomorphaceae.</title>
        <authorList>
            <person name="Bowman J.P."/>
        </authorList>
    </citation>
    <scope>NUCLEOTIDE SEQUENCE [LARGE SCALE GENOMIC DNA]</scope>
    <source>
        <strain evidence="2 3">KCTC 52047</strain>
    </source>
</reference>
<dbReference type="EMBL" id="WACR01000001">
    <property type="protein sequence ID" value="KAB1066011.1"/>
    <property type="molecule type" value="Genomic_DNA"/>
</dbReference>
<dbReference type="AlphaFoldDB" id="A0A6N6MA24"/>
<gene>
    <name evidence="2" type="ORF">F3059_00635</name>
</gene>
<proteinExistence type="predicted"/>
<organism evidence="2 3">
    <name type="scientific">Salibacter halophilus</name>
    <dbReference type="NCBI Taxonomy" id="1803916"/>
    <lineage>
        <taxon>Bacteria</taxon>
        <taxon>Pseudomonadati</taxon>
        <taxon>Bacteroidota</taxon>
        <taxon>Flavobacteriia</taxon>
        <taxon>Flavobacteriales</taxon>
        <taxon>Salibacteraceae</taxon>
        <taxon>Salibacter</taxon>
    </lineage>
</organism>
<accession>A0A6N6MA24</accession>
<comment type="caution">
    <text evidence="2">The sequence shown here is derived from an EMBL/GenBank/DDBJ whole genome shotgun (WGS) entry which is preliminary data.</text>
</comment>
<evidence type="ECO:0008006" key="4">
    <source>
        <dbReference type="Google" id="ProtNLM"/>
    </source>
</evidence>
<sequence>MFGDMMNKIQEAKKQVEQTKSELDNKQIEVEKNGVKVVITGNGAVKDIQVPTNFQQLEKEELEDLITLAVSEAVSKSIDLKESSLKEAAQGMLPNMPGMDNLF</sequence>
<evidence type="ECO:0000256" key="1">
    <source>
        <dbReference type="SAM" id="Coils"/>
    </source>
</evidence>
<protein>
    <recommendedName>
        <fullName evidence="4">Nucleoid-associated protein</fullName>
    </recommendedName>
</protein>
<feature type="coiled-coil region" evidence="1">
    <location>
        <begin position="2"/>
        <end position="33"/>
    </location>
</feature>
<evidence type="ECO:0000313" key="2">
    <source>
        <dbReference type="EMBL" id="KAB1066011.1"/>
    </source>
</evidence>
<keyword evidence="1" id="KW-0175">Coiled coil</keyword>
<keyword evidence="3" id="KW-1185">Reference proteome</keyword>
<dbReference type="Proteomes" id="UP000435357">
    <property type="component" value="Unassembled WGS sequence"/>
</dbReference>
<dbReference type="InterPro" id="IPR036894">
    <property type="entry name" value="YbaB-like_sf"/>
</dbReference>
<dbReference type="Gene3D" id="3.30.1310.10">
    <property type="entry name" value="Nucleoid-associated protein YbaB-like domain"/>
    <property type="match status" value="1"/>
</dbReference>
<dbReference type="PIRSF" id="PIRSF004555">
    <property type="entry name" value="UCP004555"/>
    <property type="match status" value="1"/>
</dbReference>
<dbReference type="Pfam" id="PF02575">
    <property type="entry name" value="YbaB_DNA_bd"/>
    <property type="match status" value="1"/>
</dbReference>
<evidence type="ECO:0000313" key="3">
    <source>
        <dbReference type="Proteomes" id="UP000435357"/>
    </source>
</evidence>
<dbReference type="SUPFAM" id="SSF82607">
    <property type="entry name" value="YbaB-like"/>
    <property type="match status" value="1"/>
</dbReference>